<dbReference type="SUPFAM" id="SSF88659">
    <property type="entry name" value="Sigma3 and sigma4 domains of RNA polymerase sigma factors"/>
    <property type="match status" value="1"/>
</dbReference>
<evidence type="ECO:0000256" key="4">
    <source>
        <dbReference type="ARBA" id="ARBA00023163"/>
    </source>
</evidence>
<organism evidence="8 9">
    <name type="scientific">Mycetocola reblochoni REB411</name>
    <dbReference type="NCBI Taxonomy" id="1255698"/>
    <lineage>
        <taxon>Bacteria</taxon>
        <taxon>Bacillati</taxon>
        <taxon>Actinomycetota</taxon>
        <taxon>Actinomycetes</taxon>
        <taxon>Micrococcales</taxon>
        <taxon>Microbacteriaceae</taxon>
        <taxon>Mycetocola</taxon>
    </lineage>
</organism>
<dbReference type="GO" id="GO:0006352">
    <property type="term" value="P:DNA-templated transcription initiation"/>
    <property type="evidence" value="ECO:0007669"/>
    <property type="project" value="InterPro"/>
</dbReference>
<evidence type="ECO:0000313" key="9">
    <source>
        <dbReference type="Proteomes" id="UP000196778"/>
    </source>
</evidence>
<dbReference type="Pfam" id="PF04198">
    <property type="entry name" value="Sugar-bind"/>
    <property type="match status" value="1"/>
</dbReference>
<dbReference type="GO" id="GO:0003700">
    <property type="term" value="F:DNA-binding transcription factor activity"/>
    <property type="evidence" value="ECO:0007669"/>
    <property type="project" value="InterPro"/>
</dbReference>
<keyword evidence="2" id="KW-0805">Transcription regulation</keyword>
<evidence type="ECO:0000256" key="3">
    <source>
        <dbReference type="ARBA" id="ARBA00023125"/>
    </source>
</evidence>
<dbReference type="PANTHER" id="PTHR34294:SF1">
    <property type="entry name" value="TRANSCRIPTIONAL REGULATOR LSRR"/>
    <property type="match status" value="1"/>
</dbReference>
<accession>A0A1R4JI35</accession>
<gene>
    <name evidence="8" type="ORF">FM119_07765</name>
</gene>
<dbReference type="RefSeq" id="WP_087137108.1">
    <property type="nucleotide sequence ID" value="NZ_FUKR01000042.1"/>
</dbReference>
<sequence length="340" mass="36904">MPDTPDRRPVRGTDSPVDRSHSGLPDKTRDALIAAQLYYEQDLTMDTIARELGTSRSTVSRLLSHAKATGLVHISIHSPLEEPRQLESELRSRFGLSANVVPMPDRINAVDRLDRVARTAARVLTSYVDSNMRLGIAWGSTVTAISRHLSPRTTHNSMVVQLNGAANPSTTGLLYASEILQRFASAYSMTVQQFPVPALFDDPDTRTALWAERSIQRVLTLQTRLDVALFGLGSPFASVPSHVYSGGYLDAKDYDSMVADGVVGDVATVFYREDGTDDGIALNARSSGPPLETVRAISRRVCVIAGQGKLPALRGAIRAGLVTNLIIDAPTARELIRRTG</sequence>
<dbReference type="Gene3D" id="3.40.50.1360">
    <property type="match status" value="1"/>
</dbReference>
<dbReference type="InterPro" id="IPR037171">
    <property type="entry name" value="NagB/RpiA_transferase-like"/>
</dbReference>
<dbReference type="SUPFAM" id="SSF100950">
    <property type="entry name" value="NagB/RpiA/CoA transferase-like"/>
    <property type="match status" value="1"/>
</dbReference>
<dbReference type="AlphaFoldDB" id="A0A1R4JI35"/>
<dbReference type="Gene3D" id="1.10.10.60">
    <property type="entry name" value="Homeodomain-like"/>
    <property type="match status" value="1"/>
</dbReference>
<keyword evidence="9" id="KW-1185">Reference proteome</keyword>
<dbReference type="PANTHER" id="PTHR34294">
    <property type="entry name" value="TRANSCRIPTIONAL REGULATOR-RELATED"/>
    <property type="match status" value="1"/>
</dbReference>
<dbReference type="Proteomes" id="UP000196778">
    <property type="component" value="Unassembled WGS sequence"/>
</dbReference>
<evidence type="ECO:0000256" key="2">
    <source>
        <dbReference type="ARBA" id="ARBA00023015"/>
    </source>
</evidence>
<keyword evidence="4" id="KW-0804">Transcription</keyword>
<feature type="domain" description="RNA polymerase sigma-70 region 4" evidence="7">
    <location>
        <begin position="23"/>
        <end position="66"/>
    </location>
</feature>
<comment type="similarity">
    <text evidence="1">Belongs to the SorC transcriptional regulatory family.</text>
</comment>
<feature type="region of interest" description="Disordered" evidence="5">
    <location>
        <begin position="1"/>
        <end position="26"/>
    </location>
</feature>
<dbReference type="OrthoDB" id="186585at2"/>
<evidence type="ECO:0000259" key="6">
    <source>
        <dbReference type="Pfam" id="PF04198"/>
    </source>
</evidence>
<dbReference type="Pfam" id="PF04545">
    <property type="entry name" value="Sigma70_r4"/>
    <property type="match status" value="1"/>
</dbReference>
<keyword evidence="3" id="KW-0238">DNA-binding</keyword>
<name>A0A1R4JI35_9MICO</name>
<dbReference type="InterPro" id="IPR013324">
    <property type="entry name" value="RNA_pol_sigma_r3/r4-like"/>
</dbReference>
<dbReference type="InterPro" id="IPR007630">
    <property type="entry name" value="RNA_pol_sigma70_r4"/>
</dbReference>
<dbReference type="GO" id="GO:0030246">
    <property type="term" value="F:carbohydrate binding"/>
    <property type="evidence" value="ECO:0007669"/>
    <property type="project" value="InterPro"/>
</dbReference>
<dbReference type="InterPro" id="IPR051054">
    <property type="entry name" value="SorC_transcr_regulators"/>
</dbReference>
<proteinExistence type="inferred from homology"/>
<evidence type="ECO:0000259" key="7">
    <source>
        <dbReference type="Pfam" id="PF04545"/>
    </source>
</evidence>
<reference evidence="9" key="1">
    <citation type="submission" date="2017-02" db="EMBL/GenBank/DDBJ databases">
        <authorList>
            <person name="Dridi B."/>
        </authorList>
    </citation>
    <scope>NUCLEOTIDE SEQUENCE [LARGE SCALE GENOMIC DNA]</scope>
    <source>
        <strain evidence="9">EB411</strain>
    </source>
</reference>
<protein>
    <submittedName>
        <fullName evidence="8">Deoxyribonucleoside regulator DeoR (Transcriptional repressor)</fullName>
    </submittedName>
</protein>
<evidence type="ECO:0000313" key="8">
    <source>
        <dbReference type="EMBL" id="SJN31901.1"/>
    </source>
</evidence>
<dbReference type="EMBL" id="FUKR01000042">
    <property type="protein sequence ID" value="SJN31901.1"/>
    <property type="molecule type" value="Genomic_DNA"/>
</dbReference>
<feature type="domain" description="Sugar-binding" evidence="6">
    <location>
        <begin position="79"/>
        <end position="336"/>
    </location>
</feature>
<dbReference type="InterPro" id="IPR007324">
    <property type="entry name" value="Sugar-bd_dom_put"/>
</dbReference>
<dbReference type="GO" id="GO:0003677">
    <property type="term" value="F:DNA binding"/>
    <property type="evidence" value="ECO:0007669"/>
    <property type="project" value="UniProtKB-KW"/>
</dbReference>
<evidence type="ECO:0000256" key="5">
    <source>
        <dbReference type="SAM" id="MobiDB-lite"/>
    </source>
</evidence>
<evidence type="ECO:0000256" key="1">
    <source>
        <dbReference type="ARBA" id="ARBA00010466"/>
    </source>
</evidence>